<comment type="caution">
    <text evidence="2">The sequence shown here is derived from an EMBL/GenBank/DDBJ whole genome shotgun (WGS) entry which is preliminary data.</text>
</comment>
<dbReference type="PANTHER" id="PTHR13696:SF96">
    <property type="entry name" value="COBQ_COBB_MIND_PARA NUCLEOTIDE BINDING DOMAIN-CONTAINING PROTEIN"/>
    <property type="match status" value="1"/>
</dbReference>
<gene>
    <name evidence="2" type="ORF">ACFOOI_21825</name>
</gene>
<dbReference type="InterPro" id="IPR027417">
    <property type="entry name" value="P-loop_NTPase"/>
</dbReference>
<dbReference type="Gene3D" id="3.40.50.300">
    <property type="entry name" value="P-loop containing nucleotide triphosphate hydrolases"/>
    <property type="match status" value="1"/>
</dbReference>
<dbReference type="EMBL" id="JBHRYQ010000002">
    <property type="protein sequence ID" value="MFC3813318.1"/>
    <property type="molecule type" value="Genomic_DNA"/>
</dbReference>
<dbReference type="Proteomes" id="UP001595616">
    <property type="component" value="Unassembled WGS sequence"/>
</dbReference>
<protein>
    <submittedName>
        <fullName evidence="2">AAA family ATPase</fullName>
    </submittedName>
</protein>
<evidence type="ECO:0000313" key="3">
    <source>
        <dbReference type="Proteomes" id="UP001595616"/>
    </source>
</evidence>
<reference evidence="3" key="1">
    <citation type="journal article" date="2019" name="Int. J. Syst. Evol. Microbiol.">
        <title>The Global Catalogue of Microorganisms (GCM) 10K type strain sequencing project: providing services to taxonomists for standard genome sequencing and annotation.</title>
        <authorList>
            <consortium name="The Broad Institute Genomics Platform"/>
            <consortium name="The Broad Institute Genome Sequencing Center for Infectious Disease"/>
            <person name="Wu L."/>
            <person name="Ma J."/>
        </authorList>
    </citation>
    <scope>NUCLEOTIDE SEQUENCE [LARGE SCALE GENOMIC DNA]</scope>
    <source>
        <strain evidence="3">CECT 7956</strain>
    </source>
</reference>
<dbReference type="PIRSF" id="PIRSF009320">
    <property type="entry name" value="Nuc_binding_HP_1000"/>
    <property type="match status" value="1"/>
</dbReference>
<dbReference type="SUPFAM" id="SSF52540">
    <property type="entry name" value="P-loop containing nucleoside triphosphate hydrolases"/>
    <property type="match status" value="1"/>
</dbReference>
<accession>A0ABV7Z191</accession>
<evidence type="ECO:0000313" key="2">
    <source>
        <dbReference type="EMBL" id="MFC3813318.1"/>
    </source>
</evidence>
<feature type="domain" description="CobQ/CobB/MinD/ParA nucleotide binding" evidence="1">
    <location>
        <begin position="4"/>
        <end position="174"/>
    </location>
</feature>
<dbReference type="PANTHER" id="PTHR13696">
    <property type="entry name" value="P-LOOP CONTAINING NUCLEOSIDE TRIPHOSPHATE HYDROLASE"/>
    <property type="match status" value="1"/>
</dbReference>
<dbReference type="InterPro" id="IPR002586">
    <property type="entry name" value="CobQ/CobB/MinD/ParA_Nub-bd_dom"/>
</dbReference>
<organism evidence="2 3">
    <name type="scientific">Lacihabitans lacunae</name>
    <dbReference type="NCBI Taxonomy" id="1028214"/>
    <lineage>
        <taxon>Bacteria</taxon>
        <taxon>Pseudomonadati</taxon>
        <taxon>Bacteroidota</taxon>
        <taxon>Cytophagia</taxon>
        <taxon>Cytophagales</taxon>
        <taxon>Leadbetterellaceae</taxon>
        <taxon>Lacihabitans</taxon>
    </lineage>
</organism>
<proteinExistence type="predicted"/>
<evidence type="ECO:0000259" key="1">
    <source>
        <dbReference type="Pfam" id="PF01656"/>
    </source>
</evidence>
<dbReference type="Pfam" id="PF01656">
    <property type="entry name" value="CbiA"/>
    <property type="match status" value="1"/>
</dbReference>
<dbReference type="CDD" id="cd02042">
    <property type="entry name" value="ParAB_family"/>
    <property type="match status" value="1"/>
</dbReference>
<keyword evidence="3" id="KW-1185">Reference proteome</keyword>
<dbReference type="RefSeq" id="WP_379840306.1">
    <property type="nucleotide sequence ID" value="NZ_JBHRYQ010000002.1"/>
</dbReference>
<sequence length="199" mass="21847">MKIITVAHQKGGVGKTTLALNIGYCLKHSLRVAVLDSDPQGSISGLGEYFGLDGIDLVPLDELGKIQDKYDVAIIDTPPYLSSLLPDFFELSDYVLVPTKAGVLDIMAIRATIHLLNESMKKKPNLKAGIVLNMIQHSTTLTQDIKEQLNNYDIPVLVSMVSQRVSYTRSPLTGGIFETEDDKAKEEILNLTSEILSNM</sequence>
<dbReference type="InterPro" id="IPR050678">
    <property type="entry name" value="DNA_Partitioning_ATPase"/>
</dbReference>
<name>A0ABV7Z191_9BACT</name>